<comment type="caution">
    <text evidence="3">The sequence shown here is derived from an EMBL/GenBank/DDBJ whole genome shotgun (WGS) entry which is preliminary data.</text>
</comment>
<evidence type="ECO:0000259" key="2">
    <source>
        <dbReference type="Pfam" id="PF02698"/>
    </source>
</evidence>
<dbReference type="Proteomes" id="UP000182835">
    <property type="component" value="Unassembled WGS sequence"/>
</dbReference>
<dbReference type="GO" id="GO:0005886">
    <property type="term" value="C:plasma membrane"/>
    <property type="evidence" value="ECO:0007669"/>
    <property type="project" value="TreeGrafter"/>
</dbReference>
<dbReference type="InterPro" id="IPR003848">
    <property type="entry name" value="DUF218"/>
</dbReference>
<protein>
    <recommendedName>
        <fullName evidence="2">DUF218 domain-containing protein</fullName>
    </recommendedName>
</protein>
<keyword evidence="1" id="KW-0812">Transmembrane</keyword>
<dbReference type="RefSeq" id="WP_071863708.1">
    <property type="nucleotide sequence ID" value="NZ_JBHLVQ010000015.1"/>
</dbReference>
<sequence length="400" mass="45503">MNFLPEVLLFIFLIGGILAIISWRKKSPDPDTIFFSLVWTCICLIFYFSGIEILQGSYFFILPLLYLAIFLWQYFRNKTRLRNGLLFNILIFVFGIYLVYNASITASVVAFAILGLAFVFLAAVLIFGFVSLLVFLYWNALIVLKRESRSLANMLTLLLAIFLTFFLVYDFFIAQRLPEWLTSLLAALPFMMFYFALVFFNFLSVSILYQFNHPKPNQDYIIVLGAGLLNGDSVSPLLAKRIDVAIKFYQHQLKVAGKHAKILMSGGQGADEKLPESVAMATYAKEKGIPESDILIEERSTTTLENMQFSKEIMDTSQPVPYRVIFTSNNYHIFRAGIYARQAGLKADGLGAKTALYYLPNAFLREYIAIVALHKKRHLIVCGLILAFFVFISIMSFFVG</sequence>
<dbReference type="GO" id="GO:0000270">
    <property type="term" value="P:peptidoglycan metabolic process"/>
    <property type="evidence" value="ECO:0007669"/>
    <property type="project" value="TreeGrafter"/>
</dbReference>
<dbReference type="InterPro" id="IPR051599">
    <property type="entry name" value="Cell_Envelope_Assoc"/>
</dbReference>
<dbReference type="AlphaFoldDB" id="A0A1L8RAH0"/>
<dbReference type="Pfam" id="PF02698">
    <property type="entry name" value="DUF218"/>
    <property type="match status" value="1"/>
</dbReference>
<reference evidence="3 4" key="1">
    <citation type="submission" date="2014-12" db="EMBL/GenBank/DDBJ databases">
        <title>Draft genome sequences of 29 type strains of Enterococci.</title>
        <authorList>
            <person name="Zhong Z."/>
            <person name="Sun Z."/>
            <person name="Liu W."/>
            <person name="Zhang W."/>
            <person name="Zhang H."/>
        </authorList>
    </citation>
    <scope>NUCLEOTIDE SEQUENCE [LARGE SCALE GENOMIC DNA]</scope>
    <source>
        <strain evidence="3 4">DSM 21207</strain>
    </source>
</reference>
<keyword evidence="1" id="KW-1133">Transmembrane helix</keyword>
<dbReference type="PANTHER" id="PTHR30336:SF18">
    <property type="entry name" value="MEMBRANE PROTEIN"/>
    <property type="match status" value="1"/>
</dbReference>
<dbReference type="GO" id="GO:0043164">
    <property type="term" value="P:Gram-negative-bacterium-type cell wall biogenesis"/>
    <property type="evidence" value="ECO:0007669"/>
    <property type="project" value="TreeGrafter"/>
</dbReference>
<evidence type="ECO:0000313" key="4">
    <source>
        <dbReference type="Proteomes" id="UP000182835"/>
    </source>
</evidence>
<dbReference type="PANTHER" id="PTHR30336">
    <property type="entry name" value="INNER MEMBRANE PROTEIN, PROBABLE PERMEASE"/>
    <property type="match status" value="1"/>
</dbReference>
<dbReference type="EMBL" id="JXKG01000001">
    <property type="protein sequence ID" value="OJG16758.1"/>
    <property type="molecule type" value="Genomic_DNA"/>
</dbReference>
<dbReference type="CDD" id="cd06259">
    <property type="entry name" value="YdcF-like"/>
    <property type="match status" value="1"/>
</dbReference>
<feature type="transmembrane region" description="Helical" evidence="1">
    <location>
        <begin position="32"/>
        <end position="51"/>
    </location>
</feature>
<feature type="transmembrane region" description="Helical" evidence="1">
    <location>
        <begin position="84"/>
        <end position="102"/>
    </location>
</feature>
<gene>
    <name evidence="3" type="ORF">RU96_GL000225</name>
</gene>
<proteinExistence type="predicted"/>
<feature type="transmembrane region" description="Helical" evidence="1">
    <location>
        <begin position="184"/>
        <end position="209"/>
    </location>
</feature>
<feature type="domain" description="DUF218" evidence="2">
    <location>
        <begin position="219"/>
        <end position="369"/>
    </location>
</feature>
<feature type="transmembrane region" description="Helical" evidence="1">
    <location>
        <begin position="57"/>
        <end position="75"/>
    </location>
</feature>
<dbReference type="Gene3D" id="3.40.50.620">
    <property type="entry name" value="HUPs"/>
    <property type="match status" value="1"/>
</dbReference>
<dbReference type="STRING" id="317010.RU96_GL000225"/>
<dbReference type="InterPro" id="IPR014729">
    <property type="entry name" value="Rossmann-like_a/b/a_fold"/>
</dbReference>
<evidence type="ECO:0000256" key="1">
    <source>
        <dbReference type="SAM" id="Phobius"/>
    </source>
</evidence>
<name>A0A1L8RAH0_9ENTE</name>
<feature type="transmembrane region" description="Helical" evidence="1">
    <location>
        <begin position="379"/>
        <end position="399"/>
    </location>
</feature>
<evidence type="ECO:0000313" key="3">
    <source>
        <dbReference type="EMBL" id="OJG16758.1"/>
    </source>
</evidence>
<organism evidence="3 4">
    <name type="scientific">Enterococcus canintestini</name>
    <dbReference type="NCBI Taxonomy" id="317010"/>
    <lineage>
        <taxon>Bacteria</taxon>
        <taxon>Bacillati</taxon>
        <taxon>Bacillota</taxon>
        <taxon>Bacilli</taxon>
        <taxon>Lactobacillales</taxon>
        <taxon>Enterococcaceae</taxon>
        <taxon>Enterococcus</taxon>
    </lineage>
</organism>
<feature type="transmembrane region" description="Helical" evidence="1">
    <location>
        <begin position="150"/>
        <end position="172"/>
    </location>
</feature>
<keyword evidence="1" id="KW-0472">Membrane</keyword>
<accession>A0A1L8RAH0</accession>
<dbReference type="OrthoDB" id="9782395at2"/>
<feature type="transmembrane region" description="Helical" evidence="1">
    <location>
        <begin position="6"/>
        <end position="23"/>
    </location>
</feature>
<feature type="transmembrane region" description="Helical" evidence="1">
    <location>
        <begin position="108"/>
        <end position="138"/>
    </location>
</feature>